<keyword evidence="2" id="KW-1185">Reference proteome</keyword>
<dbReference type="EMBL" id="CM047589">
    <property type="protein sequence ID" value="KAI9920280.1"/>
    <property type="molecule type" value="Genomic_DNA"/>
</dbReference>
<dbReference type="Proteomes" id="UP001163321">
    <property type="component" value="Chromosome 10"/>
</dbReference>
<proteinExistence type="predicted"/>
<name>A0ACC0WNP0_9STRA</name>
<comment type="caution">
    <text evidence="1">The sequence shown here is derived from an EMBL/GenBank/DDBJ whole genome shotgun (WGS) entry which is preliminary data.</text>
</comment>
<sequence length="59" mass="6304">MIDFFGEAPDMTKLKAPKSPGTLEATKGNLKKQEENAQDLVLGEILGAQPAKAGENHQP</sequence>
<protein>
    <submittedName>
        <fullName evidence="1">Uncharacterized protein</fullName>
    </submittedName>
</protein>
<gene>
    <name evidence="1" type="ORF">PsorP6_015816</name>
</gene>
<evidence type="ECO:0000313" key="1">
    <source>
        <dbReference type="EMBL" id="KAI9920280.1"/>
    </source>
</evidence>
<evidence type="ECO:0000313" key="2">
    <source>
        <dbReference type="Proteomes" id="UP001163321"/>
    </source>
</evidence>
<accession>A0ACC0WNP0</accession>
<organism evidence="1 2">
    <name type="scientific">Peronosclerospora sorghi</name>
    <dbReference type="NCBI Taxonomy" id="230839"/>
    <lineage>
        <taxon>Eukaryota</taxon>
        <taxon>Sar</taxon>
        <taxon>Stramenopiles</taxon>
        <taxon>Oomycota</taxon>
        <taxon>Peronosporomycetes</taxon>
        <taxon>Peronosporales</taxon>
        <taxon>Peronosporaceae</taxon>
        <taxon>Peronosclerospora</taxon>
    </lineage>
</organism>
<reference evidence="1 2" key="1">
    <citation type="journal article" date="2022" name="bioRxiv">
        <title>The genome of the oomycete Peronosclerospora sorghi, a cosmopolitan pathogen of maize and sorghum, is inflated with dispersed pseudogenes.</title>
        <authorList>
            <person name="Fletcher K."/>
            <person name="Martin F."/>
            <person name="Isakeit T."/>
            <person name="Cavanaugh K."/>
            <person name="Magill C."/>
            <person name="Michelmore R."/>
        </authorList>
    </citation>
    <scope>NUCLEOTIDE SEQUENCE [LARGE SCALE GENOMIC DNA]</scope>
    <source>
        <strain evidence="1">P6</strain>
    </source>
</reference>